<dbReference type="PANTHER" id="PTHR23502">
    <property type="entry name" value="MAJOR FACILITATOR SUPERFAMILY"/>
    <property type="match status" value="1"/>
</dbReference>
<evidence type="ECO:0000256" key="2">
    <source>
        <dbReference type="ARBA" id="ARBA00022692"/>
    </source>
</evidence>
<dbReference type="Proteomes" id="UP000799440">
    <property type="component" value="Unassembled WGS sequence"/>
</dbReference>
<sequence length="581" mass="63381">MFGATPGRKSVMIGRPLMGFLGVLENEHLQHVPATVTLKEKQSTDTSEATAGLKHGTGKDADIVLIPQPSDDPNDPLNWSKTKKWAIMAIAAYGATLYAAVLAPLLSPALVVIAMDFNVEVGDITVISGYMLLVTAGSGPIICALSRKYGKRPFLIISSIFGVIGTVVGSSTNSYNGLLAARVIQGGSISAFESLVVSMVGDLFFVHQRGMFITLLQFIMGAASNFSAVIVGPIADNLGWHYLFHILIVFTVLETILLILFVPETQYNRDHRYNIDGLADVNLDALAAAEKQHATVDMKPDSTKGSDADVAKVESDATTSPALRPKKSFVQELAVLTGKYSNDNLLQLFIAPFAVCTNLAVLWMVIVTGGLSAFFVAQSYDMAQIFMFPPYNLSAAGVGYLSVGPFLGGLIGSILFGLTLDKVTVKWCAAKNNGVYEPEYRLLGMIPALAGPVGLFVFGYMCQNQYSYYATAFFHGVDLFGIVVATIAASAYVIDAYRDMSSEIFIANMVFKNLMFYAFSYFVNDWTAKSGPAEVFYVFGGVAFIMVLSTPIFFFWGKRYRSFWHRHNLLEMWNIRTHAEL</sequence>
<feature type="transmembrane region" description="Helical" evidence="5">
    <location>
        <begin position="183"/>
        <end position="205"/>
    </location>
</feature>
<dbReference type="PROSITE" id="PS50850">
    <property type="entry name" value="MFS"/>
    <property type="match status" value="1"/>
</dbReference>
<dbReference type="InterPro" id="IPR011701">
    <property type="entry name" value="MFS"/>
</dbReference>
<dbReference type="OrthoDB" id="2585655at2759"/>
<organism evidence="7 8">
    <name type="scientific">Sporormia fimetaria CBS 119925</name>
    <dbReference type="NCBI Taxonomy" id="1340428"/>
    <lineage>
        <taxon>Eukaryota</taxon>
        <taxon>Fungi</taxon>
        <taxon>Dikarya</taxon>
        <taxon>Ascomycota</taxon>
        <taxon>Pezizomycotina</taxon>
        <taxon>Dothideomycetes</taxon>
        <taxon>Pleosporomycetidae</taxon>
        <taxon>Pleosporales</taxon>
        <taxon>Sporormiaceae</taxon>
        <taxon>Sporormia</taxon>
    </lineage>
</organism>
<feature type="transmembrane region" description="Helical" evidence="5">
    <location>
        <begin position="212"/>
        <end position="234"/>
    </location>
</feature>
<dbReference type="PANTHER" id="PTHR23502:SF29">
    <property type="entry name" value="TRANSPORTER, PUTATIVE (AFU_ORTHOLOGUE AFUA_6G06680)-RELATED"/>
    <property type="match status" value="1"/>
</dbReference>
<feature type="transmembrane region" description="Helical" evidence="5">
    <location>
        <begin position="535"/>
        <end position="556"/>
    </location>
</feature>
<evidence type="ECO:0000256" key="3">
    <source>
        <dbReference type="ARBA" id="ARBA00022989"/>
    </source>
</evidence>
<keyword evidence="3 5" id="KW-1133">Transmembrane helix</keyword>
<evidence type="ECO:0000256" key="5">
    <source>
        <dbReference type="SAM" id="Phobius"/>
    </source>
</evidence>
<dbReference type="EMBL" id="MU006580">
    <property type="protein sequence ID" value="KAF2745935.1"/>
    <property type="molecule type" value="Genomic_DNA"/>
</dbReference>
<feature type="transmembrane region" description="Helical" evidence="5">
    <location>
        <begin position="127"/>
        <end position="146"/>
    </location>
</feature>
<dbReference type="InterPro" id="IPR020846">
    <property type="entry name" value="MFS_dom"/>
</dbReference>
<dbReference type="AlphaFoldDB" id="A0A6A6V613"/>
<feature type="transmembrane region" description="Helical" evidence="5">
    <location>
        <begin position="440"/>
        <end position="461"/>
    </location>
</feature>
<gene>
    <name evidence="7" type="ORF">M011DRAFT_459814</name>
</gene>
<dbReference type="GO" id="GO:0022857">
    <property type="term" value="F:transmembrane transporter activity"/>
    <property type="evidence" value="ECO:0007669"/>
    <property type="project" value="InterPro"/>
</dbReference>
<evidence type="ECO:0000259" key="6">
    <source>
        <dbReference type="PROSITE" id="PS50850"/>
    </source>
</evidence>
<feature type="transmembrane region" description="Helical" evidence="5">
    <location>
        <begin position="473"/>
        <end position="493"/>
    </location>
</feature>
<protein>
    <submittedName>
        <fullName evidence="7">MFS transporter-like protein</fullName>
    </submittedName>
</protein>
<feature type="transmembrane region" description="Helical" evidence="5">
    <location>
        <begin position="240"/>
        <end position="262"/>
    </location>
</feature>
<keyword evidence="8" id="KW-1185">Reference proteome</keyword>
<dbReference type="InterPro" id="IPR036259">
    <property type="entry name" value="MFS_trans_sf"/>
</dbReference>
<dbReference type="SUPFAM" id="SSF103473">
    <property type="entry name" value="MFS general substrate transporter"/>
    <property type="match status" value="1"/>
</dbReference>
<dbReference type="GO" id="GO:0005886">
    <property type="term" value="C:plasma membrane"/>
    <property type="evidence" value="ECO:0007669"/>
    <property type="project" value="TreeGrafter"/>
</dbReference>
<dbReference type="Gene3D" id="1.20.1250.20">
    <property type="entry name" value="MFS general substrate transporter like domains"/>
    <property type="match status" value="1"/>
</dbReference>
<evidence type="ECO:0000313" key="7">
    <source>
        <dbReference type="EMBL" id="KAF2745935.1"/>
    </source>
</evidence>
<name>A0A6A6V613_9PLEO</name>
<feature type="domain" description="Major facilitator superfamily (MFS) profile" evidence="6">
    <location>
        <begin position="87"/>
        <end position="558"/>
    </location>
</feature>
<feature type="transmembrane region" description="Helical" evidence="5">
    <location>
        <begin position="90"/>
        <end position="115"/>
    </location>
</feature>
<proteinExistence type="predicted"/>
<comment type="subcellular location">
    <subcellularLocation>
        <location evidence="1">Membrane</location>
        <topology evidence="1">Multi-pass membrane protein</topology>
    </subcellularLocation>
</comment>
<feature type="transmembrane region" description="Helical" evidence="5">
    <location>
        <begin position="397"/>
        <end position="420"/>
    </location>
</feature>
<dbReference type="Pfam" id="PF07690">
    <property type="entry name" value="MFS_1"/>
    <property type="match status" value="1"/>
</dbReference>
<keyword evidence="4 5" id="KW-0472">Membrane</keyword>
<feature type="transmembrane region" description="Helical" evidence="5">
    <location>
        <begin position="505"/>
        <end position="523"/>
    </location>
</feature>
<evidence type="ECO:0000256" key="4">
    <source>
        <dbReference type="ARBA" id="ARBA00023136"/>
    </source>
</evidence>
<reference evidence="7" key="1">
    <citation type="journal article" date="2020" name="Stud. Mycol.">
        <title>101 Dothideomycetes genomes: a test case for predicting lifestyles and emergence of pathogens.</title>
        <authorList>
            <person name="Haridas S."/>
            <person name="Albert R."/>
            <person name="Binder M."/>
            <person name="Bloem J."/>
            <person name="Labutti K."/>
            <person name="Salamov A."/>
            <person name="Andreopoulos B."/>
            <person name="Baker S."/>
            <person name="Barry K."/>
            <person name="Bills G."/>
            <person name="Bluhm B."/>
            <person name="Cannon C."/>
            <person name="Castanera R."/>
            <person name="Culley D."/>
            <person name="Daum C."/>
            <person name="Ezra D."/>
            <person name="Gonzalez J."/>
            <person name="Henrissat B."/>
            <person name="Kuo A."/>
            <person name="Liang C."/>
            <person name="Lipzen A."/>
            <person name="Lutzoni F."/>
            <person name="Magnuson J."/>
            <person name="Mondo S."/>
            <person name="Nolan M."/>
            <person name="Ohm R."/>
            <person name="Pangilinan J."/>
            <person name="Park H.-J."/>
            <person name="Ramirez L."/>
            <person name="Alfaro M."/>
            <person name="Sun H."/>
            <person name="Tritt A."/>
            <person name="Yoshinaga Y."/>
            <person name="Zwiers L.-H."/>
            <person name="Turgeon B."/>
            <person name="Goodwin S."/>
            <person name="Spatafora J."/>
            <person name="Crous P."/>
            <person name="Grigoriev I."/>
        </authorList>
    </citation>
    <scope>NUCLEOTIDE SEQUENCE</scope>
    <source>
        <strain evidence="7">CBS 119925</strain>
    </source>
</reference>
<evidence type="ECO:0000313" key="8">
    <source>
        <dbReference type="Proteomes" id="UP000799440"/>
    </source>
</evidence>
<feature type="transmembrane region" description="Helical" evidence="5">
    <location>
        <begin position="348"/>
        <end position="377"/>
    </location>
</feature>
<feature type="transmembrane region" description="Helical" evidence="5">
    <location>
        <begin position="153"/>
        <end position="171"/>
    </location>
</feature>
<accession>A0A6A6V613</accession>
<evidence type="ECO:0000256" key="1">
    <source>
        <dbReference type="ARBA" id="ARBA00004141"/>
    </source>
</evidence>
<keyword evidence="2 5" id="KW-0812">Transmembrane</keyword>